<reference evidence="3 4" key="1">
    <citation type="submission" date="2020-04" db="EMBL/GenBank/DDBJ databases">
        <title>Usitatibacter rugosus gen. nov., sp. nov. and Usitatibacter palustris sp. nov., novel members of Usitatibacteraceae fam. nov. within the order Nitrosomonadales isolated from soil.</title>
        <authorList>
            <person name="Huber K.J."/>
            <person name="Neumann-Schaal M."/>
            <person name="Geppert A."/>
            <person name="Luckner M."/>
            <person name="Wanner G."/>
            <person name="Overmann J."/>
        </authorList>
    </citation>
    <scope>NUCLEOTIDE SEQUENCE [LARGE SCALE GENOMIC DNA]</scope>
    <source>
        <strain evidence="3 4">Swamp67</strain>
    </source>
</reference>
<protein>
    <recommendedName>
        <fullName evidence="2">NERD domain-containing protein</fullName>
    </recommendedName>
</protein>
<dbReference type="InParanoid" id="A0A6M4H7J3"/>
<dbReference type="EMBL" id="CP053073">
    <property type="protein sequence ID" value="QJR14663.1"/>
    <property type="molecule type" value="Genomic_DNA"/>
</dbReference>
<feature type="region of interest" description="Disordered" evidence="1">
    <location>
        <begin position="1"/>
        <end position="26"/>
    </location>
</feature>
<dbReference type="RefSeq" id="WP_171161395.1">
    <property type="nucleotide sequence ID" value="NZ_CP053073.1"/>
</dbReference>
<feature type="domain" description="NERD" evidence="2">
    <location>
        <begin position="94"/>
        <end position="211"/>
    </location>
</feature>
<keyword evidence="4" id="KW-1185">Reference proteome</keyword>
<dbReference type="Proteomes" id="UP000503096">
    <property type="component" value="Chromosome"/>
</dbReference>
<dbReference type="Pfam" id="PF08378">
    <property type="entry name" value="NERD"/>
    <property type="match status" value="1"/>
</dbReference>
<evidence type="ECO:0000313" key="3">
    <source>
        <dbReference type="EMBL" id="QJR14663.1"/>
    </source>
</evidence>
<gene>
    <name evidence="3" type="ORF">DSM104440_01473</name>
</gene>
<evidence type="ECO:0000259" key="2">
    <source>
        <dbReference type="PROSITE" id="PS50965"/>
    </source>
</evidence>
<dbReference type="InterPro" id="IPR011528">
    <property type="entry name" value="NERD"/>
</dbReference>
<dbReference type="PROSITE" id="PS50965">
    <property type="entry name" value="NERD"/>
    <property type="match status" value="1"/>
</dbReference>
<organism evidence="3 4">
    <name type="scientific">Usitatibacter palustris</name>
    <dbReference type="NCBI Taxonomy" id="2732487"/>
    <lineage>
        <taxon>Bacteria</taxon>
        <taxon>Pseudomonadati</taxon>
        <taxon>Pseudomonadota</taxon>
        <taxon>Betaproteobacteria</taxon>
        <taxon>Nitrosomonadales</taxon>
        <taxon>Usitatibacteraceae</taxon>
        <taxon>Usitatibacter</taxon>
    </lineage>
</organism>
<evidence type="ECO:0000313" key="4">
    <source>
        <dbReference type="Proteomes" id="UP000503096"/>
    </source>
</evidence>
<evidence type="ECO:0000256" key="1">
    <source>
        <dbReference type="SAM" id="MobiDB-lite"/>
    </source>
</evidence>
<dbReference type="KEGG" id="upl:DSM104440_01473"/>
<name>A0A6M4H7J3_9PROT</name>
<sequence length="260" mass="29043">MSVGPPGNRSPLKDKPLRTPGQSCEERRRSIQEKLEPSLIAAAAGVVLTALEVWRAYANQPPAPWAVATVALAAIAYAGIRVRKFLPEFRNLRLAAEGEKAVGQFLERLRGSGYEVYHDVPAPGFNIDHVLIGPGGIFAIETKTWRKPRGPRAEVEFDGHELKVGGRTPDRDPILQARAQADYLARLVEEGTGRKYWVKPVVLFPGWWIAQPQGTPKDVWVLEPKSLPGFLEHESERLTREEVKLASFHLSRYIRTFPAE</sequence>
<accession>A0A6M4H7J3</accession>
<dbReference type="AlphaFoldDB" id="A0A6M4H7J3"/>
<proteinExistence type="predicted"/>